<organism evidence="2 3">
    <name type="scientific">Exophiala sideris</name>
    <dbReference type="NCBI Taxonomy" id="1016849"/>
    <lineage>
        <taxon>Eukaryota</taxon>
        <taxon>Fungi</taxon>
        <taxon>Dikarya</taxon>
        <taxon>Ascomycota</taxon>
        <taxon>Pezizomycotina</taxon>
        <taxon>Eurotiomycetes</taxon>
        <taxon>Chaetothyriomycetidae</taxon>
        <taxon>Chaetothyriales</taxon>
        <taxon>Herpotrichiellaceae</taxon>
        <taxon>Exophiala</taxon>
    </lineage>
</organism>
<dbReference type="EMBL" id="JAVRRF010000002">
    <property type="protein sequence ID" value="KAK5067268.1"/>
    <property type="molecule type" value="Genomic_DNA"/>
</dbReference>
<feature type="region of interest" description="Disordered" evidence="1">
    <location>
        <begin position="1"/>
        <end position="34"/>
    </location>
</feature>
<evidence type="ECO:0000313" key="3">
    <source>
        <dbReference type="Proteomes" id="UP001345691"/>
    </source>
</evidence>
<evidence type="ECO:0000256" key="1">
    <source>
        <dbReference type="SAM" id="MobiDB-lite"/>
    </source>
</evidence>
<reference evidence="2 3" key="1">
    <citation type="submission" date="2023-08" db="EMBL/GenBank/DDBJ databases">
        <title>Black Yeasts Isolated from many extreme environments.</title>
        <authorList>
            <person name="Coleine C."/>
            <person name="Stajich J.E."/>
            <person name="Selbmann L."/>
        </authorList>
    </citation>
    <scope>NUCLEOTIDE SEQUENCE [LARGE SCALE GENOMIC DNA]</scope>
    <source>
        <strain evidence="2 3">CCFEE 6328</strain>
    </source>
</reference>
<protein>
    <submittedName>
        <fullName evidence="2">Uncharacterized protein</fullName>
    </submittedName>
</protein>
<gene>
    <name evidence="2" type="ORF">LTR69_001255</name>
</gene>
<name>A0ABR0JMX6_9EURO</name>
<dbReference type="Proteomes" id="UP001345691">
    <property type="component" value="Unassembled WGS sequence"/>
</dbReference>
<sequence>MESPNSATMLQDDGGQGIELSTRQRRARRGQKRCSHPACGKYGHTIDRCWIVHPELRPGNVRNCAKLTQGHVSGNHTARKTSPTHFRFLDLPLEIRNQIYDEVYEQGYPLTIKTQLLEIKPWSPAKTLHCRMDMPNLHLASKQVYQESGFFRQKPFNGHLRFDWPIYELYSDPVWDALRSEVTELTFYECNNHRMWEPPFADYHWADVPTAFPNISEIHVEWTTFQDKYKPGSNSTYSKAWRSLWQPGAMQAFYDGEKDDCCCRVFHRNLKRLWNPNMWNGRHCKFFVTTTLKWLDSKNKPVFVQSIKFMLLKGWCKTLYRRAHRAPRNSAPVSEDW</sequence>
<keyword evidence="3" id="KW-1185">Reference proteome</keyword>
<feature type="compositionally biased region" description="Basic residues" evidence="1">
    <location>
        <begin position="23"/>
        <end position="34"/>
    </location>
</feature>
<proteinExistence type="predicted"/>
<accession>A0ABR0JMX6</accession>
<comment type="caution">
    <text evidence="2">The sequence shown here is derived from an EMBL/GenBank/DDBJ whole genome shotgun (WGS) entry which is preliminary data.</text>
</comment>
<evidence type="ECO:0000313" key="2">
    <source>
        <dbReference type="EMBL" id="KAK5067268.1"/>
    </source>
</evidence>